<organism evidence="4 5">
    <name type="scientific">Polysphondylium violaceum</name>
    <dbReference type="NCBI Taxonomy" id="133409"/>
    <lineage>
        <taxon>Eukaryota</taxon>
        <taxon>Amoebozoa</taxon>
        <taxon>Evosea</taxon>
        <taxon>Eumycetozoa</taxon>
        <taxon>Dictyostelia</taxon>
        <taxon>Dictyosteliales</taxon>
        <taxon>Dictyosteliaceae</taxon>
        <taxon>Polysphondylium</taxon>
    </lineage>
</organism>
<name>A0A8J4PNJ3_9MYCE</name>
<feature type="compositionally biased region" description="Acidic residues" evidence="2">
    <location>
        <begin position="385"/>
        <end position="397"/>
    </location>
</feature>
<dbReference type="Proteomes" id="UP000695562">
    <property type="component" value="Unassembled WGS sequence"/>
</dbReference>
<feature type="region of interest" description="Disordered" evidence="2">
    <location>
        <begin position="280"/>
        <end position="437"/>
    </location>
</feature>
<feature type="compositionally biased region" description="Low complexity" evidence="2">
    <location>
        <begin position="405"/>
        <end position="415"/>
    </location>
</feature>
<reference evidence="4" key="1">
    <citation type="submission" date="2020-01" db="EMBL/GenBank/DDBJ databases">
        <title>Development of genomics and gene disruption for Polysphondylium violaceum indicates a role for the polyketide synthase stlB in stalk morphogenesis.</title>
        <authorList>
            <person name="Narita B."/>
            <person name="Kawabe Y."/>
            <person name="Kin K."/>
            <person name="Saito T."/>
            <person name="Gibbs R."/>
            <person name="Kuspa A."/>
            <person name="Muzny D."/>
            <person name="Queller D."/>
            <person name="Richards S."/>
            <person name="Strassman J."/>
            <person name="Sucgang R."/>
            <person name="Worley K."/>
            <person name="Schaap P."/>
        </authorList>
    </citation>
    <scope>NUCLEOTIDE SEQUENCE</scope>
    <source>
        <strain evidence="4">QSvi11</strain>
    </source>
</reference>
<dbReference type="InterPro" id="IPR013253">
    <property type="entry name" value="Spc7_domain"/>
</dbReference>
<feature type="domain" description="Spc7 kinetochore protein" evidence="3">
    <location>
        <begin position="926"/>
        <end position="1120"/>
    </location>
</feature>
<dbReference type="EMBL" id="AJWJ01000519">
    <property type="protein sequence ID" value="KAF2070252.1"/>
    <property type="molecule type" value="Genomic_DNA"/>
</dbReference>
<feature type="coiled-coil region" evidence="1">
    <location>
        <begin position="1077"/>
        <end position="1118"/>
    </location>
</feature>
<feature type="compositionally biased region" description="Low complexity" evidence="2">
    <location>
        <begin position="126"/>
        <end position="136"/>
    </location>
</feature>
<feature type="compositionally biased region" description="Low complexity" evidence="2">
    <location>
        <begin position="901"/>
        <end position="913"/>
    </location>
</feature>
<feature type="compositionally biased region" description="Basic and acidic residues" evidence="2">
    <location>
        <begin position="169"/>
        <end position="178"/>
    </location>
</feature>
<feature type="region of interest" description="Disordered" evidence="2">
    <location>
        <begin position="456"/>
        <end position="496"/>
    </location>
</feature>
<evidence type="ECO:0000259" key="3">
    <source>
        <dbReference type="Pfam" id="PF08317"/>
    </source>
</evidence>
<evidence type="ECO:0000313" key="4">
    <source>
        <dbReference type="EMBL" id="KAF2070252.1"/>
    </source>
</evidence>
<feature type="compositionally biased region" description="Low complexity" evidence="2">
    <location>
        <begin position="373"/>
        <end position="384"/>
    </location>
</feature>
<comment type="caution">
    <text evidence="4">The sequence shown here is derived from an EMBL/GenBank/DDBJ whole genome shotgun (WGS) entry which is preliminary data.</text>
</comment>
<feature type="region of interest" description="Disordered" evidence="2">
    <location>
        <begin position="105"/>
        <end position="191"/>
    </location>
</feature>
<keyword evidence="1" id="KW-0175">Coiled coil</keyword>
<keyword evidence="5" id="KW-1185">Reference proteome</keyword>
<evidence type="ECO:0000256" key="1">
    <source>
        <dbReference type="SAM" id="Coils"/>
    </source>
</evidence>
<dbReference type="OrthoDB" id="21014at2759"/>
<feature type="compositionally biased region" description="Acidic residues" evidence="2">
    <location>
        <begin position="340"/>
        <end position="355"/>
    </location>
</feature>
<evidence type="ECO:0000256" key="2">
    <source>
        <dbReference type="SAM" id="MobiDB-lite"/>
    </source>
</evidence>
<feature type="region of interest" description="Disordered" evidence="2">
    <location>
        <begin position="901"/>
        <end position="921"/>
    </location>
</feature>
<gene>
    <name evidence="4" type="ORF">CYY_008435</name>
</gene>
<feature type="region of interest" description="Disordered" evidence="2">
    <location>
        <begin position="212"/>
        <end position="245"/>
    </location>
</feature>
<sequence length="1374" mass="157079">MNNNKNNIFSNVSKQTSISNKDHLMKRNSIATSLYNNDNAFKYNQTENLSYLNSRNMHQHHPEQDNVTININYEIDEKKRKKDARMSLGGGKVSFANTVEVRLFEKTNNNQKPNRRSSLKPTSPFSSSNSNNSNSNNEDDRGPFQPSTTTTTQKEPESKVIEQQQQVKEQVKEKEKESFFQNEQEEDEGMAQDTMDFTATYGKIFLPYIKDEIQPLNADEEDDNYEYEDEEEEDQEEQQDESLFDVSDVSYVDGAEQDADMKIPSLDSVFDELDQVYGRKERHSVGGKYKIPTDQDDLNHSCFGDMSMVSDKSRLSVSSNEELELMERQDNEYYQQQVQEQEEDEQEEEQEEEQDSSFISAINSPHGKKKKISLSPKKPTLSSLLDDEEYEQMDNDDNEHHNQGSPSSRASLYPSSPVPQSLLELANSEEDDLTNGDIRDMIDKFQVASNLTSRLEEVATSNNRNSDDEQDRFDEDEEEQDNFFENENEDEEDYDDKHGLNTMDKSRLFHIKNGTHGSGGRLSELIKQDDLDFDDQDYNPHVQDMTMTQSLGKLLLNINNVNNTNNLHLLNSLKERDAEDMSITQSIGHVLSSHSEKMEQQHDIWDKACADITHNLRDLVKDNMTTNFKDIKSTTTTTSNTTAARRRSSIRQSLLSRTLLDKFAKEDQDNTNSGIINVVNNNTTTITTTKSSIWDKASSDITHNLNDLIQENQTGRMNFQDNSSIMQGDDDDVQDMTMTNCFGGVLSNINHNNNQSSISSSSDFDSSVCSSNDTSSNIDALKSTNNNNTKSMAESMVTIAQDHSTFKKQYTQTPSYVYDNDDSLVYGKINFEKSIHNTQQKSSTKQTTTTGNKPILEPIIEKSSNTMDTIDRKILGNHTHTTTDMAFPKPNLMLEDLINPQAKQQQQSQPQQQVELPPNPSPSNTIKVISFNDFLYLANIRFLDDVSMKSKRSSLMGLNVANNDDYDQNASREKFEKYLINAYCHYRHYSVVKKGYDDLNEQIAKINEDNKIQENYLTANNPSIFQEIQVATKNDLLAKQHLLKKIKNMDKLKTQTTFYKWRNDLERFISNEMKNSIAELSSDCETMAERIQFMKNTQNQLLNDIQKLKANEKKLQQEYNIKSQGIKERASKLNTKDHDIVNLNNQVKDLQSISNQLVLLSNWIPIQITDQLILLEFKNKFTISLQKFNAQDGSVGSSTIAFLPSLPQTLMNALVKWGIESRVSSIANIKDISSVCQDISEVYSRIIVLFKEIEQLERLYNISIDAQSKPTYSFSSPSFATSTTSSITVIDIRVQLSNVETMKKIVLDLQIPIYYPKGRIEYAFSILSIVNTSNNNNTMINMINKTINDELFKNNNKKLKLSKLIQSLEVLVME</sequence>
<feature type="compositionally biased region" description="Acidic residues" evidence="2">
    <location>
        <begin position="218"/>
        <end position="243"/>
    </location>
</feature>
<dbReference type="Pfam" id="PF08317">
    <property type="entry name" value="Spc7"/>
    <property type="match status" value="1"/>
</dbReference>
<feature type="compositionally biased region" description="Acidic residues" evidence="2">
    <location>
        <begin position="468"/>
        <end position="494"/>
    </location>
</feature>
<accession>A0A8J4PNJ3</accession>
<evidence type="ECO:0000313" key="5">
    <source>
        <dbReference type="Proteomes" id="UP000695562"/>
    </source>
</evidence>
<proteinExistence type="predicted"/>
<protein>
    <recommendedName>
        <fullName evidence="3">Spc7 kinetochore protein domain-containing protein</fullName>
    </recommendedName>
</protein>